<reference evidence="4 5" key="1">
    <citation type="journal article" date="2016" name="Mol. Biol. Evol.">
        <title>Genome-Wide Survey of Gut Fungi (Harpellales) Reveals the First Horizontally Transferred Ubiquitin Gene from a Mosquito Host.</title>
        <authorList>
            <person name="Wang Y."/>
            <person name="White M.M."/>
            <person name="Kvist S."/>
            <person name="Moncalvo J.M."/>
        </authorList>
    </citation>
    <scope>NUCLEOTIDE SEQUENCE [LARGE SCALE GENOMIC DNA]</scope>
    <source>
        <strain evidence="4 5">ALG-7-W6</strain>
    </source>
</reference>
<name>A0A1R0GLZ4_9FUNG</name>
<evidence type="ECO:0000313" key="3">
    <source>
        <dbReference type="EMBL" id="OLY77869.1"/>
    </source>
</evidence>
<dbReference type="OrthoDB" id="5592736at2759"/>
<comment type="caution">
    <text evidence="4">The sequence shown here is derived from an EMBL/GenBank/DDBJ whole genome shotgun (WGS) entry which is preliminary data.</text>
</comment>
<sequence length="254" mass="27943">MNSPTSKDENSKSDILTNIQVSCDKCGHYEENIEEFCDVLATNIIDAVYCPGMNSIFVIVRHYTYPYSNDSVDQNRVCDTSLHRITLPSDHVSASIKNFVFYNCIVDHKNSSSFISLGAGYSHVLLCSSNGSVFSYSTDNRYGQTGNDPISSSLLPQSSSSEEIRTFKRVHALAGIKIKSVACGYFHSLFVDSSGFVYSCGLNKYGQLGRSYGDYSVPEPVTEFLKKNGQLADPTVIQISCGIYHSVVNTGGFF</sequence>
<gene>
    <name evidence="4" type="ORF">AYI68_g8065</name>
    <name evidence="3" type="ORF">AYI68_g8093</name>
</gene>
<feature type="repeat" description="RCC1" evidence="2">
    <location>
        <begin position="195"/>
        <end position="252"/>
    </location>
</feature>
<evidence type="ECO:0000256" key="1">
    <source>
        <dbReference type="ARBA" id="ARBA00022737"/>
    </source>
</evidence>
<reference evidence="4" key="2">
    <citation type="submission" date="2017-01" db="EMBL/GenBank/DDBJ databases">
        <authorList>
            <person name="Mah S.A."/>
            <person name="Swanson W.J."/>
            <person name="Moy G.W."/>
            <person name="Vacquier V.D."/>
        </authorList>
    </citation>
    <scope>NUCLEOTIDE SEQUENCE</scope>
    <source>
        <strain evidence="4">ALG-7-W6</strain>
    </source>
</reference>
<evidence type="ECO:0000256" key="2">
    <source>
        <dbReference type="PROSITE-ProRule" id="PRU00235"/>
    </source>
</evidence>
<accession>A0A1R0GLZ4</accession>
<proteinExistence type="predicted"/>
<evidence type="ECO:0000313" key="4">
    <source>
        <dbReference type="EMBL" id="OLY77897.1"/>
    </source>
</evidence>
<dbReference type="InterPro" id="IPR000408">
    <property type="entry name" value="Reg_chr_condens"/>
</dbReference>
<dbReference type="EMBL" id="LSSL01007598">
    <property type="protein sequence ID" value="OLY77897.1"/>
    <property type="molecule type" value="Genomic_DNA"/>
</dbReference>
<organism evidence="4 5">
    <name type="scientific">Smittium mucronatum</name>
    <dbReference type="NCBI Taxonomy" id="133383"/>
    <lineage>
        <taxon>Eukaryota</taxon>
        <taxon>Fungi</taxon>
        <taxon>Fungi incertae sedis</taxon>
        <taxon>Zoopagomycota</taxon>
        <taxon>Kickxellomycotina</taxon>
        <taxon>Harpellomycetes</taxon>
        <taxon>Harpellales</taxon>
        <taxon>Legeriomycetaceae</taxon>
        <taxon>Smittium</taxon>
    </lineage>
</organism>
<dbReference type="InterPro" id="IPR051210">
    <property type="entry name" value="Ub_ligase/GEF_domain"/>
</dbReference>
<dbReference type="PROSITE" id="PS50012">
    <property type="entry name" value="RCC1_3"/>
    <property type="match status" value="2"/>
</dbReference>
<dbReference type="PANTHER" id="PTHR22870:SF360">
    <property type="entry name" value="ULTRAVIOLET-B RECEPTOR UVR8"/>
    <property type="match status" value="1"/>
</dbReference>
<dbReference type="STRING" id="133383.A0A1R0GLZ4"/>
<feature type="repeat" description="RCC1" evidence="2">
    <location>
        <begin position="131"/>
        <end position="194"/>
    </location>
</feature>
<dbReference type="AlphaFoldDB" id="A0A1R0GLZ4"/>
<dbReference type="Gene3D" id="2.130.10.30">
    <property type="entry name" value="Regulator of chromosome condensation 1/beta-lactamase-inhibitor protein II"/>
    <property type="match status" value="1"/>
</dbReference>
<dbReference type="Proteomes" id="UP000187455">
    <property type="component" value="Unassembled WGS sequence"/>
</dbReference>
<dbReference type="Pfam" id="PF13540">
    <property type="entry name" value="RCC1_2"/>
    <property type="match status" value="1"/>
</dbReference>
<keyword evidence="1" id="KW-0677">Repeat</keyword>
<dbReference type="InterPro" id="IPR009091">
    <property type="entry name" value="RCC1/BLIP-II"/>
</dbReference>
<dbReference type="PANTHER" id="PTHR22870">
    <property type="entry name" value="REGULATOR OF CHROMOSOME CONDENSATION"/>
    <property type="match status" value="1"/>
</dbReference>
<keyword evidence="5" id="KW-1185">Reference proteome</keyword>
<dbReference type="EMBL" id="LSSL01007620">
    <property type="protein sequence ID" value="OLY77869.1"/>
    <property type="molecule type" value="Genomic_DNA"/>
</dbReference>
<protein>
    <submittedName>
        <fullName evidence="4">RCC1 and BTB domain-containing protein 2</fullName>
    </submittedName>
</protein>
<dbReference type="SUPFAM" id="SSF50985">
    <property type="entry name" value="RCC1/BLIP-II"/>
    <property type="match status" value="1"/>
</dbReference>
<dbReference type="PROSITE" id="PS00626">
    <property type="entry name" value="RCC1_2"/>
    <property type="match status" value="1"/>
</dbReference>
<evidence type="ECO:0000313" key="5">
    <source>
        <dbReference type="Proteomes" id="UP000187455"/>
    </source>
</evidence>